<evidence type="ECO:0000256" key="1">
    <source>
        <dbReference type="SAM" id="SignalP"/>
    </source>
</evidence>
<dbReference type="RefSeq" id="WP_068714332.1">
    <property type="nucleotide sequence ID" value="NZ_LWDV01000003.1"/>
</dbReference>
<accession>A0A1C0ADC4</accession>
<proteinExistence type="predicted"/>
<name>A0A1C0ADC4_9FIRM</name>
<dbReference type="AlphaFoldDB" id="A0A1C0ADC4"/>
<organism evidence="2 3">
    <name type="scientific">Orenia metallireducens</name>
    <dbReference type="NCBI Taxonomy" id="1413210"/>
    <lineage>
        <taxon>Bacteria</taxon>
        <taxon>Bacillati</taxon>
        <taxon>Bacillota</taxon>
        <taxon>Clostridia</taxon>
        <taxon>Halanaerobiales</taxon>
        <taxon>Halobacteroidaceae</taxon>
        <taxon>Orenia</taxon>
    </lineage>
</organism>
<protein>
    <recommendedName>
        <fullName evidence="4">Lipoprotein</fullName>
    </recommendedName>
</protein>
<reference evidence="3" key="1">
    <citation type="submission" date="2016-07" db="EMBL/GenBank/DDBJ databases">
        <authorList>
            <person name="Florea S."/>
            <person name="Webb J.S."/>
            <person name="Jaromczyk J."/>
            <person name="Schardl C.L."/>
        </authorList>
    </citation>
    <scope>NUCLEOTIDE SEQUENCE [LARGE SCALE GENOMIC DNA]</scope>
    <source>
        <strain evidence="3">Z6</strain>
    </source>
</reference>
<comment type="caution">
    <text evidence="2">The sequence shown here is derived from an EMBL/GenBank/DDBJ whole genome shotgun (WGS) entry which is preliminary data.</text>
</comment>
<keyword evidence="1" id="KW-0732">Signal</keyword>
<evidence type="ECO:0000313" key="3">
    <source>
        <dbReference type="Proteomes" id="UP000093514"/>
    </source>
</evidence>
<dbReference type="Proteomes" id="UP000093514">
    <property type="component" value="Unassembled WGS sequence"/>
</dbReference>
<evidence type="ECO:0000313" key="2">
    <source>
        <dbReference type="EMBL" id="OCL28622.1"/>
    </source>
</evidence>
<feature type="chain" id="PRO_5038728357" description="Lipoprotein" evidence="1">
    <location>
        <begin position="23"/>
        <end position="164"/>
    </location>
</feature>
<reference evidence="2 3" key="2">
    <citation type="submission" date="2016-08" db="EMBL/GenBank/DDBJ databases">
        <title>Orenia metallireducens sp. nov. strain Z6, a Novel Metal-reducing Firmicute from the Deep Subsurface.</title>
        <authorList>
            <person name="Maxim B.I."/>
            <person name="Kenneth K."/>
            <person name="Flynn T.M."/>
            <person name="Oloughlin E.J."/>
            <person name="Locke R.A."/>
            <person name="Weber J.R."/>
            <person name="Egan S.M."/>
            <person name="Mackie R.I."/>
            <person name="Cann I.K."/>
        </authorList>
    </citation>
    <scope>NUCLEOTIDE SEQUENCE [LARGE SCALE GENOMIC DNA]</scope>
    <source>
        <strain evidence="2 3">Z6</strain>
    </source>
</reference>
<dbReference type="EMBL" id="LWDV01000003">
    <property type="protein sequence ID" value="OCL28622.1"/>
    <property type="molecule type" value="Genomic_DNA"/>
</dbReference>
<keyword evidence="3" id="KW-1185">Reference proteome</keyword>
<gene>
    <name evidence="2" type="ORF">U472_00245</name>
</gene>
<sequence length="164" mass="18534">MKKIVVFLTLTLVLIGLTGCFGGDDDGTVTRPKDDGTTNMTLAYQQIDKFSESFLDKDEIKLKSVMSTGAINFTIDNEDVSLQDNDEFILYVQQELWDQVEYSKFEITNRTGSEGINYIQVTGNIITTKTSSNNIVVNNEGYIQIQLEKVDNNCYINDINIVYE</sequence>
<dbReference type="PROSITE" id="PS51257">
    <property type="entry name" value="PROKAR_LIPOPROTEIN"/>
    <property type="match status" value="1"/>
</dbReference>
<evidence type="ECO:0008006" key="4">
    <source>
        <dbReference type="Google" id="ProtNLM"/>
    </source>
</evidence>
<feature type="signal peptide" evidence="1">
    <location>
        <begin position="1"/>
        <end position="22"/>
    </location>
</feature>